<protein>
    <recommendedName>
        <fullName evidence="4">BZIP domain-containing protein</fullName>
    </recommendedName>
</protein>
<evidence type="ECO:0000256" key="1">
    <source>
        <dbReference type="SAM" id="Coils"/>
    </source>
</evidence>
<organism evidence="2 3">
    <name type="scientific">Oopsacas minuta</name>
    <dbReference type="NCBI Taxonomy" id="111878"/>
    <lineage>
        <taxon>Eukaryota</taxon>
        <taxon>Metazoa</taxon>
        <taxon>Porifera</taxon>
        <taxon>Hexactinellida</taxon>
        <taxon>Hexasterophora</taxon>
        <taxon>Lyssacinosida</taxon>
        <taxon>Leucopsacidae</taxon>
        <taxon>Oopsacas</taxon>
    </lineage>
</organism>
<comment type="caution">
    <text evidence="2">The sequence shown here is derived from an EMBL/GenBank/DDBJ whole genome shotgun (WGS) entry which is preliminary data.</text>
</comment>
<dbReference type="AlphaFoldDB" id="A0AAV7K5J6"/>
<evidence type="ECO:0000313" key="3">
    <source>
        <dbReference type="Proteomes" id="UP001165289"/>
    </source>
</evidence>
<proteinExistence type="predicted"/>
<evidence type="ECO:0000313" key="2">
    <source>
        <dbReference type="EMBL" id="KAI6655729.1"/>
    </source>
</evidence>
<name>A0AAV7K5J6_9METZ</name>
<dbReference type="EMBL" id="JAKMXF010000177">
    <property type="protein sequence ID" value="KAI6655729.1"/>
    <property type="molecule type" value="Genomic_DNA"/>
</dbReference>
<reference evidence="2 3" key="1">
    <citation type="journal article" date="2023" name="BMC Biol.">
        <title>The compact genome of the sponge Oopsacas minuta (Hexactinellida) is lacking key metazoan core genes.</title>
        <authorList>
            <person name="Santini S."/>
            <person name="Schenkelaars Q."/>
            <person name="Jourda C."/>
            <person name="Duchesne M."/>
            <person name="Belahbib H."/>
            <person name="Rocher C."/>
            <person name="Selva M."/>
            <person name="Riesgo A."/>
            <person name="Vervoort M."/>
            <person name="Leys S.P."/>
            <person name="Kodjabachian L."/>
            <person name="Le Bivic A."/>
            <person name="Borchiellini C."/>
            <person name="Claverie J.M."/>
            <person name="Renard E."/>
        </authorList>
    </citation>
    <scope>NUCLEOTIDE SEQUENCE [LARGE SCALE GENOMIC DNA]</scope>
    <source>
        <strain evidence="2">SPO-2</strain>
    </source>
</reference>
<keyword evidence="3" id="KW-1185">Reference proteome</keyword>
<evidence type="ECO:0008006" key="4">
    <source>
        <dbReference type="Google" id="ProtNLM"/>
    </source>
</evidence>
<accession>A0AAV7K5J6</accession>
<gene>
    <name evidence="2" type="ORF">LOD99_1871</name>
</gene>
<keyword evidence="1" id="KW-0175">Coiled coil</keyword>
<feature type="coiled-coil region" evidence="1">
    <location>
        <begin position="80"/>
        <end position="107"/>
    </location>
</feature>
<sequence>MEKEMLEPILIKGWRIYYGEQNFLSLLDPVKLAKLTSKDFSMIISEKFSPTEVAFIREKRMKALNNIAAKKHREKERSSERNIELELDKLKMKRDALLEEKLNLQNQLLAYIHQH</sequence>
<dbReference type="Gene3D" id="1.20.5.170">
    <property type="match status" value="1"/>
</dbReference>
<dbReference type="Proteomes" id="UP001165289">
    <property type="component" value="Unassembled WGS sequence"/>
</dbReference>